<protein>
    <submittedName>
        <fullName evidence="1">Ig-like domain-containing protein</fullName>
    </submittedName>
</protein>
<dbReference type="EMBL" id="JARULN010000004">
    <property type="protein sequence ID" value="MDG5753699.1"/>
    <property type="molecule type" value="Genomic_DNA"/>
</dbReference>
<gene>
    <name evidence="1" type="ORF">P6P90_06900</name>
</gene>
<accession>A0ABT6H3A4</accession>
<dbReference type="Gene3D" id="2.60.40.10">
    <property type="entry name" value="Immunoglobulins"/>
    <property type="match status" value="1"/>
</dbReference>
<reference evidence="1 2" key="1">
    <citation type="submission" date="2023-04" db="EMBL/GenBank/DDBJ databases">
        <title>Ectobacillus antri isolated from activated sludge.</title>
        <authorList>
            <person name="Yan P."/>
            <person name="Liu X."/>
        </authorList>
    </citation>
    <scope>NUCLEOTIDE SEQUENCE [LARGE SCALE GENOMIC DNA]</scope>
    <source>
        <strain evidence="1 2">C18H</strain>
    </source>
</reference>
<proteinExistence type="predicted"/>
<name>A0ABT6H3A4_9BACI</name>
<evidence type="ECO:0000313" key="2">
    <source>
        <dbReference type="Proteomes" id="UP001218246"/>
    </source>
</evidence>
<dbReference type="Proteomes" id="UP001218246">
    <property type="component" value="Unassembled WGS sequence"/>
</dbReference>
<keyword evidence="2" id="KW-1185">Reference proteome</keyword>
<dbReference type="InterPro" id="IPR013783">
    <property type="entry name" value="Ig-like_fold"/>
</dbReference>
<dbReference type="Pfam" id="PF17957">
    <property type="entry name" value="Big_7"/>
    <property type="match status" value="1"/>
</dbReference>
<sequence>MDAPDATETISGNYTVSGWFLDRAGVGRVEVLIDGAMVGNAVYGQPRFDVQQVYPQYNNLNAGYRFVLDTKKFSNGNHTLTIRERGKSNRVVTLSNVPIVIANH</sequence>
<evidence type="ECO:0000313" key="1">
    <source>
        <dbReference type="EMBL" id="MDG5753699.1"/>
    </source>
</evidence>
<dbReference type="RefSeq" id="WP_278018519.1">
    <property type="nucleotide sequence ID" value="NZ_JARRRY010000018.1"/>
</dbReference>
<comment type="caution">
    <text evidence="1">The sequence shown here is derived from an EMBL/GenBank/DDBJ whole genome shotgun (WGS) entry which is preliminary data.</text>
</comment>
<organism evidence="1 2">
    <name type="scientific">Ectobacillus antri</name>
    <dbReference type="NCBI Taxonomy" id="2486280"/>
    <lineage>
        <taxon>Bacteria</taxon>
        <taxon>Bacillati</taxon>
        <taxon>Bacillota</taxon>
        <taxon>Bacilli</taxon>
        <taxon>Bacillales</taxon>
        <taxon>Bacillaceae</taxon>
        <taxon>Ectobacillus</taxon>
    </lineage>
</organism>